<name>A0A9P8PSM2_9ASCO</name>
<feature type="active site" description="Nucleophile" evidence="1">
    <location>
        <position position="175"/>
    </location>
</feature>
<accession>A0A9P8PSM2</accession>
<dbReference type="PANTHER" id="PTHR38420">
    <property type="entry name" value="AP-4-A PHOSPHORYLASE II"/>
    <property type="match status" value="1"/>
</dbReference>
<protein>
    <submittedName>
        <fullName evidence="4">Uncharacterized protein</fullName>
    </submittedName>
</protein>
<evidence type="ECO:0000259" key="2">
    <source>
        <dbReference type="Pfam" id="PF09830"/>
    </source>
</evidence>
<evidence type="ECO:0000259" key="3">
    <source>
        <dbReference type="Pfam" id="PF19327"/>
    </source>
</evidence>
<dbReference type="InterPro" id="IPR019200">
    <property type="entry name" value="ATP_adenylylTrfase_C"/>
</dbReference>
<feature type="domain" description="Ap4A phosphorylase 1/2 N-terminal" evidence="3">
    <location>
        <begin position="14"/>
        <end position="182"/>
    </location>
</feature>
<feature type="domain" description="ATP adenylyltransferase C-terminal" evidence="2">
    <location>
        <begin position="214"/>
        <end position="325"/>
    </location>
</feature>
<evidence type="ECO:0000256" key="1">
    <source>
        <dbReference type="PIRSR" id="PIRSR000846-1"/>
    </source>
</evidence>
<comment type="caution">
    <text evidence="4">The sequence shown here is derived from an EMBL/GenBank/DDBJ whole genome shotgun (WGS) entry which is preliminary data.</text>
</comment>
<reference evidence="4" key="2">
    <citation type="submission" date="2021-01" db="EMBL/GenBank/DDBJ databases">
        <authorList>
            <person name="Schikora-Tamarit M.A."/>
        </authorList>
    </citation>
    <scope>NUCLEOTIDE SEQUENCE</scope>
    <source>
        <strain evidence="4">NCAIM Y.01608</strain>
    </source>
</reference>
<gene>
    <name evidence="4" type="ORF">OGATHE_000881</name>
</gene>
<dbReference type="GO" id="GO:0009117">
    <property type="term" value="P:nucleotide metabolic process"/>
    <property type="evidence" value="ECO:0007669"/>
    <property type="project" value="InterPro"/>
</dbReference>
<dbReference type="SUPFAM" id="SSF54197">
    <property type="entry name" value="HIT-like"/>
    <property type="match status" value="1"/>
</dbReference>
<dbReference type="GO" id="GO:0003877">
    <property type="term" value="F:ATP:ADP adenylyltransferase activity"/>
    <property type="evidence" value="ECO:0007669"/>
    <property type="project" value="InterPro"/>
</dbReference>
<dbReference type="AlphaFoldDB" id="A0A9P8PSM2"/>
<organism evidence="4 5">
    <name type="scientific">Ogataea polymorpha</name>
    <dbReference type="NCBI Taxonomy" id="460523"/>
    <lineage>
        <taxon>Eukaryota</taxon>
        <taxon>Fungi</taxon>
        <taxon>Dikarya</taxon>
        <taxon>Ascomycota</taxon>
        <taxon>Saccharomycotina</taxon>
        <taxon>Pichiomycetes</taxon>
        <taxon>Pichiales</taxon>
        <taxon>Pichiaceae</taxon>
        <taxon>Ogataea</taxon>
    </lineage>
</organism>
<sequence>MVIVNTIQELCSLELASLVKSTFQKALQNGQLVFSPSKHEHYTDPQTGMECELMVVEGLRKRPINRPTQPGSDEKISSDKIEQVKAKNPFMKPEPELTLIDTLLHDYRLILNKFPNTEEHFLMVTKEFVQQDTLLQPVELDLMLTILRKLNNSDDKFFAFFNSGPESGYSQFHKHIQFMKLPPGFHVYQNSLVENSDFYIPTETSESKKPLVNKNLTFKHFVLKLPKTFASEEEQQSTLALMYMYLFKRVLNVFREYEVDSSKLSYNFLMMDNWMMIVPRRKAFFDGIWQNSLGFMGLFTTKDETIKSKILHHGAGTILRECGFELDPTDDNHKYDEYGY</sequence>
<dbReference type="InterPro" id="IPR045759">
    <property type="entry name" value="Ap4A_phos1/2_N"/>
</dbReference>
<dbReference type="Gene3D" id="3.30.428.70">
    <property type="match status" value="1"/>
</dbReference>
<dbReference type="OrthoDB" id="10267950at2759"/>
<dbReference type="PANTHER" id="PTHR38420:SF1">
    <property type="entry name" value="PUTATIVE (AFU_ORTHOLOGUE AFUA_5G14690)-RELATED"/>
    <property type="match status" value="1"/>
</dbReference>
<dbReference type="InterPro" id="IPR036265">
    <property type="entry name" value="HIT-like_sf"/>
</dbReference>
<proteinExistence type="predicted"/>
<dbReference type="Proteomes" id="UP000788993">
    <property type="component" value="Unassembled WGS sequence"/>
</dbReference>
<dbReference type="Pfam" id="PF19327">
    <property type="entry name" value="Ap4A_phos_N"/>
    <property type="match status" value="1"/>
</dbReference>
<evidence type="ECO:0000313" key="5">
    <source>
        <dbReference type="Proteomes" id="UP000788993"/>
    </source>
</evidence>
<reference evidence="4" key="1">
    <citation type="journal article" date="2021" name="Open Biol.">
        <title>Shared evolutionary footprints suggest mitochondrial oxidative damage underlies multiple complex I losses in fungi.</title>
        <authorList>
            <person name="Schikora-Tamarit M.A."/>
            <person name="Marcet-Houben M."/>
            <person name="Nosek J."/>
            <person name="Gabaldon T."/>
        </authorList>
    </citation>
    <scope>NUCLEOTIDE SEQUENCE</scope>
    <source>
        <strain evidence="4">NCAIM Y.01608</strain>
    </source>
</reference>
<dbReference type="InterPro" id="IPR043171">
    <property type="entry name" value="Ap4A_phos1/2-like"/>
</dbReference>
<dbReference type="PIRSF" id="PIRSF000846">
    <property type="entry name" value="ATP_adenylyltr"/>
    <property type="match status" value="1"/>
</dbReference>
<dbReference type="GO" id="GO:0005524">
    <property type="term" value="F:ATP binding"/>
    <property type="evidence" value="ECO:0007669"/>
    <property type="project" value="InterPro"/>
</dbReference>
<dbReference type="InterPro" id="IPR009163">
    <property type="entry name" value="Ap4A_phos1/2"/>
</dbReference>
<evidence type="ECO:0000313" key="4">
    <source>
        <dbReference type="EMBL" id="KAH3677407.1"/>
    </source>
</evidence>
<dbReference type="EMBL" id="JAEUBD010000108">
    <property type="protein sequence ID" value="KAH3677407.1"/>
    <property type="molecule type" value="Genomic_DNA"/>
</dbReference>
<keyword evidence="5" id="KW-1185">Reference proteome</keyword>
<dbReference type="Pfam" id="PF09830">
    <property type="entry name" value="ATP_transf"/>
    <property type="match status" value="1"/>
</dbReference>